<keyword evidence="2" id="KW-1185">Reference proteome</keyword>
<dbReference type="EMBL" id="JAPCWZ010000006">
    <property type="protein sequence ID" value="KAK8859326.1"/>
    <property type="molecule type" value="Genomic_DNA"/>
</dbReference>
<comment type="caution">
    <text evidence="1">The sequence shown here is derived from an EMBL/GenBank/DDBJ whole genome shotgun (WGS) entry which is preliminary data.</text>
</comment>
<reference evidence="1 2" key="1">
    <citation type="journal article" date="2024" name="IMA Fungus">
        <title>Apiospora arundinis, a panoply of carbohydrate-active enzymes and secondary metabolites.</title>
        <authorList>
            <person name="Sorensen T."/>
            <person name="Petersen C."/>
            <person name="Muurmann A.T."/>
            <person name="Christiansen J.V."/>
            <person name="Brundto M.L."/>
            <person name="Overgaard C.K."/>
            <person name="Boysen A.T."/>
            <person name="Wollenberg R.D."/>
            <person name="Larsen T.O."/>
            <person name="Sorensen J.L."/>
            <person name="Nielsen K.L."/>
            <person name="Sondergaard T.E."/>
        </authorList>
    </citation>
    <scope>NUCLEOTIDE SEQUENCE [LARGE SCALE GENOMIC DNA]</scope>
    <source>
        <strain evidence="1 2">AAU 773</strain>
    </source>
</reference>
<evidence type="ECO:0000313" key="1">
    <source>
        <dbReference type="EMBL" id="KAK8859326.1"/>
    </source>
</evidence>
<dbReference type="Proteomes" id="UP001390339">
    <property type="component" value="Unassembled WGS sequence"/>
</dbReference>
<organism evidence="1 2">
    <name type="scientific">Apiospora arundinis</name>
    <dbReference type="NCBI Taxonomy" id="335852"/>
    <lineage>
        <taxon>Eukaryota</taxon>
        <taxon>Fungi</taxon>
        <taxon>Dikarya</taxon>
        <taxon>Ascomycota</taxon>
        <taxon>Pezizomycotina</taxon>
        <taxon>Sordariomycetes</taxon>
        <taxon>Xylariomycetidae</taxon>
        <taxon>Amphisphaeriales</taxon>
        <taxon>Apiosporaceae</taxon>
        <taxon>Apiospora</taxon>
    </lineage>
</organism>
<sequence>MMAMATWPGTPDEESLFMTNREARKTAYAWLSRGSQNVSWATGSMIRLYGPYGPRAAFHMLCRLVLSPPGGNDHQERMLQLLNSVEGRLLSQDPEMVNGDQDLR</sequence>
<name>A0ABR2I8L7_9PEZI</name>
<accession>A0ABR2I8L7</accession>
<evidence type="ECO:0000313" key="2">
    <source>
        <dbReference type="Proteomes" id="UP001390339"/>
    </source>
</evidence>
<protein>
    <submittedName>
        <fullName evidence="1">Uncharacterized protein</fullName>
    </submittedName>
</protein>
<proteinExistence type="predicted"/>
<gene>
    <name evidence="1" type="ORF">PGQ11_010060</name>
</gene>